<protein>
    <submittedName>
        <fullName evidence="1">Uncharacterized protein</fullName>
    </submittedName>
</protein>
<keyword evidence="2" id="KW-1185">Reference proteome</keyword>
<accession>A0A1Q9CDY3</accession>
<dbReference type="AlphaFoldDB" id="A0A1Q9CDY3"/>
<gene>
    <name evidence="1" type="ORF">AK812_SmicGene38393</name>
</gene>
<proteinExistence type="predicted"/>
<sequence>MEQKWPEGIWMEGGWMEGNGLEKGRGLDGGQLGGGTMGGWSGNATRFAQFDVACRFSVLRFLRFTGTVPGGSVPVCGLPERSSAPPGLEDYSLFLKLPDVHRDSPLQTLPETVSRGFRNGRGLQKRAQGNIPQLFVREEEFLHGTSRSSSFSPTGPQNKVEDLVVHADIQLPKGLIDHATARAKGGS</sequence>
<evidence type="ECO:0000313" key="2">
    <source>
        <dbReference type="Proteomes" id="UP000186817"/>
    </source>
</evidence>
<comment type="caution">
    <text evidence="1">The sequence shown here is derived from an EMBL/GenBank/DDBJ whole genome shotgun (WGS) entry which is preliminary data.</text>
</comment>
<name>A0A1Q9CDY3_SYMMI</name>
<organism evidence="1 2">
    <name type="scientific">Symbiodinium microadriaticum</name>
    <name type="common">Dinoflagellate</name>
    <name type="synonym">Zooxanthella microadriatica</name>
    <dbReference type="NCBI Taxonomy" id="2951"/>
    <lineage>
        <taxon>Eukaryota</taxon>
        <taxon>Sar</taxon>
        <taxon>Alveolata</taxon>
        <taxon>Dinophyceae</taxon>
        <taxon>Suessiales</taxon>
        <taxon>Symbiodiniaceae</taxon>
        <taxon>Symbiodinium</taxon>
    </lineage>
</organism>
<dbReference type="Proteomes" id="UP000186817">
    <property type="component" value="Unassembled WGS sequence"/>
</dbReference>
<dbReference type="EMBL" id="LSRX01001311">
    <property type="protein sequence ID" value="OLP81106.1"/>
    <property type="molecule type" value="Genomic_DNA"/>
</dbReference>
<evidence type="ECO:0000313" key="1">
    <source>
        <dbReference type="EMBL" id="OLP81106.1"/>
    </source>
</evidence>
<reference evidence="1 2" key="1">
    <citation type="submission" date="2016-02" db="EMBL/GenBank/DDBJ databases">
        <title>Genome analysis of coral dinoflagellate symbionts highlights evolutionary adaptations to a symbiotic lifestyle.</title>
        <authorList>
            <person name="Aranda M."/>
            <person name="Li Y."/>
            <person name="Liew Y.J."/>
            <person name="Baumgarten S."/>
            <person name="Simakov O."/>
            <person name="Wilson M."/>
            <person name="Piel J."/>
            <person name="Ashoor H."/>
            <person name="Bougouffa S."/>
            <person name="Bajic V.B."/>
            <person name="Ryu T."/>
            <person name="Ravasi T."/>
            <person name="Bayer T."/>
            <person name="Micklem G."/>
            <person name="Kim H."/>
            <person name="Bhak J."/>
            <person name="Lajeunesse T.C."/>
            <person name="Voolstra C.R."/>
        </authorList>
    </citation>
    <scope>NUCLEOTIDE SEQUENCE [LARGE SCALE GENOMIC DNA]</scope>
    <source>
        <strain evidence="1 2">CCMP2467</strain>
    </source>
</reference>